<dbReference type="Pfam" id="PF20583">
    <property type="entry name" value="DUF6786"/>
    <property type="match status" value="1"/>
</dbReference>
<dbReference type="RefSeq" id="WP_349243314.1">
    <property type="nucleotide sequence ID" value="NZ_JASCXX010000002.1"/>
</dbReference>
<reference evidence="1" key="1">
    <citation type="submission" date="2023-05" db="EMBL/GenBank/DDBJ databases">
        <title>Anaerotaeda fermentans gen. nov., sp. nov., a novel anaerobic planctomycete of the new family within the order Sedimentisphaerales isolated from Taman Peninsula, Russia.</title>
        <authorList>
            <person name="Khomyakova M.A."/>
            <person name="Merkel A.Y."/>
            <person name="Slobodkin A.I."/>
        </authorList>
    </citation>
    <scope>NUCLEOTIDE SEQUENCE</scope>
    <source>
        <strain evidence="1">M17dextr</strain>
    </source>
</reference>
<accession>A0AAW6TWV0</accession>
<keyword evidence="2" id="KW-1185">Reference proteome</keyword>
<sequence>MGARTMGLFLTAVALTGCTTADFRAKDQTFGGDVAFLRKHTEVVLLQDRSGDGQVVVLPAMQGRVMTSTAGGGGGNSFGWINRELIASGEILPHMNPFGGEDRFWLGPEGGQFSIFFAKDVPFDLDHWQTPAPIDTEPFKLTSKSQDTATLRKTMKLVNYSGTAFDVQVDRQVRVLDRERALEHLGVSVGSSVKMVAFESNNRMTNVGSERWRKQTGLLSIWILGMFNPSPQTTVVIPFNTGPESQLGPVVNDAYFGKVPASRLMAKDGVLFFSGDGQFRSKIGLSPERARDVAGSYDAAGKVLTIVQYNKPHGVSDYVNSMWELQDEPYRGDVINAYNDGPPEPGAKPLGPFYELETSSPAAALAPGQSIVHTHRTFHLVGSEAELDPIARTLLGVTIAEITSALP</sequence>
<dbReference type="EMBL" id="JASCXX010000002">
    <property type="protein sequence ID" value="MDI6447903.1"/>
    <property type="molecule type" value="Genomic_DNA"/>
</dbReference>
<protein>
    <recommendedName>
        <fullName evidence="3">Lipoprotein</fullName>
    </recommendedName>
</protein>
<evidence type="ECO:0000313" key="1">
    <source>
        <dbReference type="EMBL" id="MDI6447903.1"/>
    </source>
</evidence>
<dbReference type="Proteomes" id="UP001431776">
    <property type="component" value="Unassembled WGS sequence"/>
</dbReference>
<dbReference type="InterPro" id="IPR046713">
    <property type="entry name" value="DUF6786"/>
</dbReference>
<gene>
    <name evidence="1" type="ORF">QJ522_02510</name>
</gene>
<dbReference type="AlphaFoldDB" id="A0AAW6TWV0"/>
<dbReference type="PROSITE" id="PS51257">
    <property type="entry name" value="PROKAR_LIPOPROTEIN"/>
    <property type="match status" value="1"/>
</dbReference>
<organism evidence="1 2">
    <name type="scientific">Anaerobaca lacustris</name>
    <dbReference type="NCBI Taxonomy" id="3044600"/>
    <lineage>
        <taxon>Bacteria</taxon>
        <taxon>Pseudomonadati</taxon>
        <taxon>Planctomycetota</taxon>
        <taxon>Phycisphaerae</taxon>
        <taxon>Sedimentisphaerales</taxon>
        <taxon>Anaerobacaceae</taxon>
        <taxon>Anaerobaca</taxon>
    </lineage>
</organism>
<proteinExistence type="predicted"/>
<name>A0AAW6TWV0_9BACT</name>
<evidence type="ECO:0008006" key="3">
    <source>
        <dbReference type="Google" id="ProtNLM"/>
    </source>
</evidence>
<comment type="caution">
    <text evidence="1">The sequence shown here is derived from an EMBL/GenBank/DDBJ whole genome shotgun (WGS) entry which is preliminary data.</text>
</comment>
<evidence type="ECO:0000313" key="2">
    <source>
        <dbReference type="Proteomes" id="UP001431776"/>
    </source>
</evidence>